<keyword evidence="4 5" id="KW-0342">GTP-binding</keyword>
<dbReference type="Gene3D" id="3.40.50.11060">
    <property type="entry name" value="GTPase HflX, N-terminal domain"/>
    <property type="match status" value="2"/>
</dbReference>
<dbReference type="InterPro" id="IPR030394">
    <property type="entry name" value="G_HFLX_dom"/>
</dbReference>
<dbReference type="Gene3D" id="3.40.50.300">
    <property type="entry name" value="P-loop containing nucleotide triphosphate hydrolases"/>
    <property type="match status" value="1"/>
</dbReference>
<evidence type="ECO:0000313" key="8">
    <source>
        <dbReference type="EMBL" id="MBN8230371.1"/>
    </source>
</evidence>
<comment type="subcellular location">
    <subcellularLocation>
        <location evidence="5">Cytoplasm</location>
    </subcellularLocation>
    <text evidence="5">May associate with membranes.</text>
</comment>
<name>A0ABS3DGB4_9BACT</name>
<dbReference type="SUPFAM" id="SSF52540">
    <property type="entry name" value="P-loop containing nucleoside triphosphate hydrolases"/>
    <property type="match status" value="1"/>
</dbReference>
<protein>
    <recommendedName>
        <fullName evidence="5">GTPase HflX</fullName>
    </recommendedName>
    <alternativeName>
        <fullName evidence="5">GTP-binding protein HflX</fullName>
    </alternativeName>
</protein>
<dbReference type="InterPro" id="IPR016496">
    <property type="entry name" value="GTPase_HflX"/>
</dbReference>
<feature type="region of interest" description="Disordered" evidence="6">
    <location>
        <begin position="84"/>
        <end position="127"/>
    </location>
</feature>
<comment type="similarity">
    <text evidence="5">Belongs to the TRAFAC class OBG-HflX-like GTPase superfamily. HflX GTPase family.</text>
</comment>
<dbReference type="InterPro" id="IPR032305">
    <property type="entry name" value="GTP-bd_M"/>
</dbReference>
<proteinExistence type="inferred from homology"/>
<evidence type="ECO:0000256" key="1">
    <source>
        <dbReference type="ARBA" id="ARBA00022723"/>
    </source>
</evidence>
<dbReference type="RefSeq" id="WP_207054025.1">
    <property type="nucleotide sequence ID" value="NZ_JAFIMU010000007.1"/>
</dbReference>
<feature type="region of interest" description="Disordered" evidence="6">
    <location>
        <begin position="209"/>
        <end position="229"/>
    </location>
</feature>
<dbReference type="Proteomes" id="UP000664052">
    <property type="component" value="Unassembled WGS sequence"/>
</dbReference>
<dbReference type="InterPro" id="IPR006073">
    <property type="entry name" value="GTP-bd"/>
</dbReference>
<dbReference type="EMBL" id="JAFIMU010000007">
    <property type="protein sequence ID" value="MBN8230371.1"/>
    <property type="molecule type" value="Genomic_DNA"/>
</dbReference>
<organism evidence="8 9">
    <name type="scientific">Corallococcus macrosporus</name>
    <dbReference type="NCBI Taxonomy" id="35"/>
    <lineage>
        <taxon>Bacteria</taxon>
        <taxon>Pseudomonadati</taxon>
        <taxon>Myxococcota</taxon>
        <taxon>Myxococcia</taxon>
        <taxon>Myxococcales</taxon>
        <taxon>Cystobacterineae</taxon>
        <taxon>Myxococcaceae</taxon>
        <taxon>Corallococcus</taxon>
    </lineage>
</organism>
<keyword evidence="3" id="KW-0460">Magnesium</keyword>
<dbReference type="PANTHER" id="PTHR10229:SF0">
    <property type="entry name" value="GTP-BINDING PROTEIN 6-RELATED"/>
    <property type="match status" value="1"/>
</dbReference>
<dbReference type="HAMAP" id="MF_00900">
    <property type="entry name" value="GTPase_HflX"/>
    <property type="match status" value="1"/>
</dbReference>
<dbReference type="PROSITE" id="PS51705">
    <property type="entry name" value="G_HFLX"/>
    <property type="match status" value="1"/>
</dbReference>
<keyword evidence="9" id="KW-1185">Reference proteome</keyword>
<dbReference type="NCBIfam" id="TIGR03156">
    <property type="entry name" value="GTP_HflX"/>
    <property type="match status" value="1"/>
</dbReference>
<comment type="caution">
    <text evidence="8">The sequence shown here is derived from an EMBL/GenBank/DDBJ whole genome shotgun (WGS) entry which is preliminary data.</text>
</comment>
<gene>
    <name evidence="5 8" type="primary">hflX</name>
    <name evidence="8" type="ORF">JYK02_22940</name>
</gene>
<dbReference type="PANTHER" id="PTHR10229">
    <property type="entry name" value="GTP-BINDING PROTEIN HFLX"/>
    <property type="match status" value="1"/>
</dbReference>
<evidence type="ECO:0000256" key="6">
    <source>
        <dbReference type="SAM" id="MobiDB-lite"/>
    </source>
</evidence>
<sequence>MAKTLPPERPRAVLVGVQLPGVTDEAHAADLAELKRLVHTLGFDAVATVSQRRQRLATGTVLGSGKLKELAALTGGTGVILSGAQNKASKAREKWEAEAGEDSEAAPEAGPDAAGAPGDEDPDAEDLLDEDDATDLEAPAMEPGPKPTVVVVDHELSPSQLRNLERATGAQVLDRAGVIVDIFHRHAKSHEARMQVEIARLNYLAPRLRESSGGRERQQGRGSGDSAVELDRRKIRDRLAELREGLAAIQKDQDQRRYARRDQLRVALVGYTNAGKSSLMRALTGSAVLVADQLFATLDTTVRAMQPETRPRILVSDTVGFIQKLPHDLVASFRSTLDEALEASLLLYVVDASDPTWAAQLEVTRTVLREIGAEVVPSKLLFNKVDRLDAAAQEALKAGHPDALQLSAHRPDDVAMLRKEIIAFFEASMVEADLLIPYARQARIGEVYEHTTVVSQAYDETGSRLRVRGLPGAIARLTRSLQE</sequence>
<dbReference type="CDD" id="cd01878">
    <property type="entry name" value="HflX"/>
    <property type="match status" value="1"/>
</dbReference>
<dbReference type="InterPro" id="IPR042108">
    <property type="entry name" value="GTPase_HflX_N_sf"/>
</dbReference>
<feature type="domain" description="Hflx-type G" evidence="7">
    <location>
        <begin position="264"/>
        <end position="429"/>
    </location>
</feature>
<accession>A0ABS3DGB4</accession>
<feature type="compositionally biased region" description="Low complexity" evidence="6">
    <location>
        <begin position="106"/>
        <end position="117"/>
    </location>
</feature>
<dbReference type="Gene3D" id="6.10.250.2860">
    <property type="match status" value="1"/>
</dbReference>
<dbReference type="PIRSF" id="PIRSF006809">
    <property type="entry name" value="GTP-binding_hflX_prd"/>
    <property type="match status" value="1"/>
</dbReference>
<dbReference type="Pfam" id="PF01926">
    <property type="entry name" value="MMR_HSR1"/>
    <property type="match status" value="1"/>
</dbReference>
<feature type="compositionally biased region" description="Acidic residues" evidence="6">
    <location>
        <begin position="118"/>
        <end position="127"/>
    </location>
</feature>
<evidence type="ECO:0000256" key="5">
    <source>
        <dbReference type="HAMAP-Rule" id="MF_00900"/>
    </source>
</evidence>
<evidence type="ECO:0000313" key="9">
    <source>
        <dbReference type="Proteomes" id="UP000664052"/>
    </source>
</evidence>
<comment type="function">
    <text evidence="5">GTPase that associates with the 50S ribosomal subunit and may have a role during protein synthesis or ribosome biogenesis.</text>
</comment>
<dbReference type="InterPro" id="IPR025121">
    <property type="entry name" value="GTPase_HflX_N"/>
</dbReference>
<reference evidence="8 9" key="1">
    <citation type="submission" date="2021-02" db="EMBL/GenBank/DDBJ databases">
        <title>De Novo genome assembly of isolated myxobacteria.</title>
        <authorList>
            <person name="Stevens D.C."/>
        </authorList>
    </citation>
    <scope>NUCLEOTIDE SEQUENCE [LARGE SCALE GENOMIC DNA]</scope>
    <source>
        <strain evidence="8 9">ATCC 29039</strain>
    </source>
</reference>
<dbReference type="InterPro" id="IPR027417">
    <property type="entry name" value="P-loop_NTPase"/>
</dbReference>
<dbReference type="Pfam" id="PF13167">
    <property type="entry name" value="GTP-bdg_N"/>
    <property type="match status" value="2"/>
</dbReference>
<feature type="compositionally biased region" description="Basic and acidic residues" evidence="6">
    <location>
        <begin position="209"/>
        <end position="219"/>
    </location>
</feature>
<dbReference type="Pfam" id="PF16360">
    <property type="entry name" value="GTP-bdg_M"/>
    <property type="match status" value="1"/>
</dbReference>
<dbReference type="PRINTS" id="PR00326">
    <property type="entry name" value="GTP1OBG"/>
</dbReference>
<keyword evidence="2 5" id="KW-0547">Nucleotide-binding</keyword>
<keyword evidence="5" id="KW-0963">Cytoplasm</keyword>
<evidence type="ECO:0000256" key="3">
    <source>
        <dbReference type="ARBA" id="ARBA00022842"/>
    </source>
</evidence>
<evidence type="ECO:0000256" key="4">
    <source>
        <dbReference type="ARBA" id="ARBA00023134"/>
    </source>
</evidence>
<evidence type="ECO:0000256" key="2">
    <source>
        <dbReference type="ARBA" id="ARBA00022741"/>
    </source>
</evidence>
<comment type="subunit">
    <text evidence="5">Monomer. Associates with the 50S ribosomal subunit.</text>
</comment>
<keyword evidence="1" id="KW-0479">Metal-binding</keyword>
<evidence type="ECO:0000259" key="7">
    <source>
        <dbReference type="PROSITE" id="PS51705"/>
    </source>
</evidence>